<name>A0A0N0ZUF3_CHRID</name>
<dbReference type="Proteomes" id="UP000037953">
    <property type="component" value="Unassembled WGS sequence"/>
</dbReference>
<reference evidence="2" key="2">
    <citation type="submission" date="2015-09" db="EMBL/GenBank/DDBJ databases">
        <title>Draft genome sequence of a multidrug-resistant Chryseobacterium indologenes isolate from Malaysia.</title>
        <authorList>
            <person name="Yu C.Y."/>
            <person name="Ang G.Y."/>
            <person name="Chan K.-G."/>
        </authorList>
    </citation>
    <scope>NUCLEOTIDE SEQUENCE [LARGE SCALE GENOMIC DNA]</scope>
    <source>
        <strain evidence="2">CI_885</strain>
    </source>
</reference>
<dbReference type="PATRIC" id="fig|253.9.peg.4368"/>
<organism evidence="1 2">
    <name type="scientific">Chryseobacterium indologenes</name>
    <name type="common">Flavobacterium indologenes</name>
    <dbReference type="NCBI Taxonomy" id="253"/>
    <lineage>
        <taxon>Bacteria</taxon>
        <taxon>Pseudomonadati</taxon>
        <taxon>Bacteroidota</taxon>
        <taxon>Flavobacteriia</taxon>
        <taxon>Flavobacteriales</taxon>
        <taxon>Weeksellaceae</taxon>
        <taxon>Chryseobacterium group</taxon>
        <taxon>Chryseobacterium</taxon>
    </lineage>
</organism>
<dbReference type="RefSeq" id="WP_062699791.1">
    <property type="nucleotide sequence ID" value="NZ_LJOD01000007.1"/>
</dbReference>
<gene>
    <name evidence="1" type="ORF">AOB46_12580</name>
</gene>
<proteinExistence type="predicted"/>
<dbReference type="AlphaFoldDB" id="A0A0N0ZUF3"/>
<dbReference type="OrthoDB" id="956134at2"/>
<sequence>MEAKELRIGNFINYLLFPNILDSGIQVVVCRISESHVTFIENGEENTYAINNFIPIPLTEEWLIKFGYHTERVKY</sequence>
<evidence type="ECO:0000313" key="1">
    <source>
        <dbReference type="EMBL" id="KPE51016.1"/>
    </source>
</evidence>
<dbReference type="EMBL" id="LJOD01000007">
    <property type="protein sequence ID" value="KPE51016.1"/>
    <property type="molecule type" value="Genomic_DNA"/>
</dbReference>
<protein>
    <submittedName>
        <fullName evidence="1">Uncharacterized protein</fullName>
    </submittedName>
</protein>
<evidence type="ECO:0000313" key="2">
    <source>
        <dbReference type="Proteomes" id="UP000037953"/>
    </source>
</evidence>
<comment type="caution">
    <text evidence="1">The sequence shown here is derived from an EMBL/GenBank/DDBJ whole genome shotgun (WGS) entry which is preliminary data.</text>
</comment>
<reference evidence="1 2" key="1">
    <citation type="journal article" date="2015" name="Genom Data">
        <title>Draft genome sequence of a multidrug-resistant Chryseobacterium indologenes isolate from Malaysia.</title>
        <authorList>
            <person name="Yu C.Y."/>
            <person name="Ang G.Y."/>
            <person name="Cheng H.J."/>
            <person name="Cheong Y.M."/>
            <person name="Yin W.F."/>
            <person name="Chan K.G."/>
        </authorList>
    </citation>
    <scope>NUCLEOTIDE SEQUENCE [LARGE SCALE GENOMIC DNA]</scope>
    <source>
        <strain evidence="1 2">CI_885</strain>
    </source>
</reference>
<accession>A0A0N0ZUF3</accession>